<reference evidence="3" key="1">
    <citation type="journal article" date="2014" name="Int. J. Syst. Evol. Microbiol.">
        <title>Complete genome sequence of Corynebacterium casei LMG S-19264T (=DSM 44701T), isolated from a smear-ripened cheese.</title>
        <authorList>
            <consortium name="US DOE Joint Genome Institute (JGI-PGF)"/>
            <person name="Walter F."/>
            <person name="Albersmeier A."/>
            <person name="Kalinowski J."/>
            <person name="Ruckert C."/>
        </authorList>
    </citation>
    <scope>NUCLEOTIDE SEQUENCE</scope>
    <source>
        <strain evidence="3">JCM 4714</strain>
    </source>
</reference>
<reference evidence="3" key="2">
    <citation type="submission" date="2020-09" db="EMBL/GenBank/DDBJ databases">
        <authorList>
            <person name="Sun Q."/>
            <person name="Ohkuma M."/>
        </authorList>
    </citation>
    <scope>NUCLEOTIDE SEQUENCE</scope>
    <source>
        <strain evidence="3">JCM 4714</strain>
    </source>
</reference>
<dbReference type="AlphaFoldDB" id="A0A918YSR9"/>
<dbReference type="Gene3D" id="3.40.309.10">
    <property type="entry name" value="Aldehyde Dehydrogenase, Chain A, domain 2"/>
    <property type="match status" value="1"/>
</dbReference>
<dbReference type="InterPro" id="IPR016161">
    <property type="entry name" value="Ald_DH/histidinol_DH"/>
</dbReference>
<organism evidence="3 4">
    <name type="scientific">Streptomyces alanosinicus</name>
    <dbReference type="NCBI Taxonomy" id="68171"/>
    <lineage>
        <taxon>Bacteria</taxon>
        <taxon>Bacillati</taxon>
        <taxon>Actinomycetota</taxon>
        <taxon>Actinomycetes</taxon>
        <taxon>Kitasatosporales</taxon>
        <taxon>Streptomycetaceae</taxon>
        <taxon>Streptomyces</taxon>
    </lineage>
</organism>
<dbReference type="PROSITE" id="PS00070">
    <property type="entry name" value="ALDEHYDE_DEHYDR_CYS"/>
    <property type="match status" value="1"/>
</dbReference>
<dbReference type="GO" id="GO:0004803">
    <property type="term" value="F:transposase activity"/>
    <property type="evidence" value="ECO:0007669"/>
    <property type="project" value="InterPro"/>
</dbReference>
<keyword evidence="4" id="KW-1185">Reference proteome</keyword>
<name>A0A918YSR9_9ACTN</name>
<evidence type="ECO:0000259" key="2">
    <source>
        <dbReference type="Pfam" id="PF01526"/>
    </source>
</evidence>
<dbReference type="InterPro" id="IPR016160">
    <property type="entry name" value="Ald_DH_CS_CYS"/>
</dbReference>
<dbReference type="EMBL" id="BMVG01000058">
    <property type="protein sequence ID" value="GHE15053.1"/>
    <property type="molecule type" value="Genomic_DNA"/>
</dbReference>
<feature type="domain" description="Tn3 transposase DDE" evidence="2">
    <location>
        <begin position="31"/>
        <end position="81"/>
    </location>
</feature>
<comment type="caution">
    <text evidence="3">The sequence shown here is derived from an EMBL/GenBank/DDBJ whole genome shotgun (WGS) entry which is preliminary data.</text>
</comment>
<dbReference type="GO" id="GO:0006313">
    <property type="term" value="P:DNA transposition"/>
    <property type="evidence" value="ECO:0007669"/>
    <property type="project" value="InterPro"/>
</dbReference>
<dbReference type="InterPro" id="IPR016163">
    <property type="entry name" value="Ald_DH_C"/>
</dbReference>
<dbReference type="Pfam" id="PF01526">
    <property type="entry name" value="DDE_Tnp_Tn3"/>
    <property type="match status" value="1"/>
</dbReference>
<accession>A0A918YSR9</accession>
<proteinExistence type="predicted"/>
<keyword evidence="1" id="KW-0560">Oxidoreductase</keyword>
<dbReference type="SUPFAM" id="SSF53720">
    <property type="entry name" value="ALDH-like"/>
    <property type="match status" value="1"/>
</dbReference>
<dbReference type="Proteomes" id="UP000655443">
    <property type="component" value="Unassembled WGS sequence"/>
</dbReference>
<evidence type="ECO:0000256" key="1">
    <source>
        <dbReference type="ARBA" id="ARBA00023002"/>
    </source>
</evidence>
<protein>
    <recommendedName>
        <fullName evidence="2">Tn3 transposase DDE domain-containing protein</fullName>
    </recommendedName>
</protein>
<evidence type="ECO:0000313" key="3">
    <source>
        <dbReference type="EMBL" id="GHE15053.1"/>
    </source>
</evidence>
<dbReference type="GO" id="GO:0016620">
    <property type="term" value="F:oxidoreductase activity, acting on the aldehyde or oxo group of donors, NAD or NADP as acceptor"/>
    <property type="evidence" value="ECO:0007669"/>
    <property type="project" value="InterPro"/>
</dbReference>
<dbReference type="InterPro" id="IPR002513">
    <property type="entry name" value="Tn3_Tnp_DDE_dom"/>
</dbReference>
<dbReference type="RefSeq" id="WP_373311002.1">
    <property type="nucleotide sequence ID" value="NZ_BMVG01000058.1"/>
</dbReference>
<sequence>MRDALDGAFYNKGEACTATSPLLVHRDVHDEFVAMIESVLRHCTEMVVDRQYTDTHGASIDRFAFAHVLGFNLLPRLKNPGAVQQDDRLGADPPAV</sequence>
<evidence type="ECO:0000313" key="4">
    <source>
        <dbReference type="Proteomes" id="UP000655443"/>
    </source>
</evidence>
<gene>
    <name evidence="3" type="ORF">GCM10010339_88410</name>
</gene>